<keyword evidence="1" id="KW-1133">Transmembrane helix</keyword>
<dbReference type="Proteomes" id="UP000248856">
    <property type="component" value="Unassembled WGS sequence"/>
</dbReference>
<feature type="transmembrane region" description="Helical" evidence="1">
    <location>
        <begin position="223"/>
        <end position="242"/>
    </location>
</feature>
<organism evidence="2 3">
    <name type="scientific">Paracidovorax anthurii</name>
    <dbReference type="NCBI Taxonomy" id="78229"/>
    <lineage>
        <taxon>Bacteria</taxon>
        <taxon>Pseudomonadati</taxon>
        <taxon>Pseudomonadota</taxon>
        <taxon>Betaproteobacteria</taxon>
        <taxon>Burkholderiales</taxon>
        <taxon>Comamonadaceae</taxon>
        <taxon>Paracidovorax</taxon>
    </lineage>
</organism>
<dbReference type="RefSeq" id="WP_111882194.1">
    <property type="nucleotide sequence ID" value="NZ_QLTA01000071.1"/>
</dbReference>
<sequence>MPAPATPSDAPPRAPAGRAGRLPLALLLAFTAVYALLTAVAAWRTYTPVPVWDMWGAIDFYADAQAGVGWQAWWRLFNEHRLVLAKTLFWMEYAWFGGQQVFLLAMNYVLVACGVATFHAFLRERLPGMPRGQAVFAVTLLGLWLFSWVQKENLSWAFQSQFFLAQLLPLAGFYALYRAARGPSGGWFAAACALGVLSVGTMINGIMALPMMVLYAAVARLGWRRAAVLALLAAGGIAAYTADYAAPPTHGSVLASLRGDPLGMVRYTLLYLGSPFLNLAGHLEPSWMGVGQAFGLLFVALAVAALVPALRDPRAHRLELALLTFVAYIGGIAFATAGGRMQFGLENAVSSRYTTPTLMAWAALAILHGPWLAGLRGAARALRNALLVLLLALMIGVQNNDIRRNDLGHMRMTGALALEMGVRDGRRIGLLIWDPDLGTRLTRKATEMGFGVFGTPALAQAAQALGTPAPALPARCHGFVDTVESLPGEPRFLRVHGALLPEGAARGIDAVRLVAADGTVAGYGLPDRWRKRTPPPPAEGPTARYLMFTAYLRVPDSAGPAPSTVTLQAPGTDCAVALRLPAPVPEPTH</sequence>
<feature type="transmembrane region" description="Helical" evidence="1">
    <location>
        <begin position="134"/>
        <end position="150"/>
    </location>
</feature>
<reference evidence="2 3" key="1">
    <citation type="submission" date="2018-06" db="EMBL/GenBank/DDBJ databases">
        <title>Genomic Encyclopedia of Archaeal and Bacterial Type Strains, Phase II (KMG-II): from individual species to whole genera.</title>
        <authorList>
            <person name="Goeker M."/>
        </authorList>
    </citation>
    <scope>NUCLEOTIDE SEQUENCE [LARGE SCALE GENOMIC DNA]</scope>
    <source>
        <strain evidence="2 3">CFPB 3232</strain>
    </source>
</reference>
<dbReference type="EMBL" id="QLTA01000071">
    <property type="protein sequence ID" value="RAR73957.1"/>
    <property type="molecule type" value="Genomic_DNA"/>
</dbReference>
<gene>
    <name evidence="2" type="ORF">AX018_107117</name>
</gene>
<dbReference type="OrthoDB" id="8625549at2"/>
<evidence type="ECO:0000313" key="3">
    <source>
        <dbReference type="Proteomes" id="UP000248856"/>
    </source>
</evidence>
<feature type="transmembrane region" description="Helical" evidence="1">
    <location>
        <begin position="320"/>
        <end position="338"/>
    </location>
</feature>
<evidence type="ECO:0008006" key="4">
    <source>
        <dbReference type="Google" id="ProtNLM"/>
    </source>
</evidence>
<evidence type="ECO:0000256" key="1">
    <source>
        <dbReference type="SAM" id="Phobius"/>
    </source>
</evidence>
<keyword evidence="1" id="KW-0472">Membrane</keyword>
<evidence type="ECO:0000313" key="2">
    <source>
        <dbReference type="EMBL" id="RAR73957.1"/>
    </source>
</evidence>
<protein>
    <recommendedName>
        <fullName evidence="4">4-amino-4-deoxy-L-arabinose transferase-like glycosyltransferase</fullName>
    </recommendedName>
</protein>
<name>A0A328YTS4_9BURK</name>
<feature type="transmembrane region" description="Helical" evidence="1">
    <location>
        <begin position="358"/>
        <end position="374"/>
    </location>
</feature>
<keyword evidence="1" id="KW-0812">Transmembrane</keyword>
<feature type="transmembrane region" description="Helical" evidence="1">
    <location>
        <begin position="188"/>
        <end position="217"/>
    </location>
</feature>
<feature type="transmembrane region" description="Helical" evidence="1">
    <location>
        <begin position="101"/>
        <end position="122"/>
    </location>
</feature>
<feature type="transmembrane region" description="Helical" evidence="1">
    <location>
        <begin position="381"/>
        <end position="397"/>
    </location>
</feature>
<dbReference type="AlphaFoldDB" id="A0A328YTS4"/>
<proteinExistence type="predicted"/>
<feature type="transmembrane region" description="Helical" evidence="1">
    <location>
        <begin position="156"/>
        <end position="176"/>
    </location>
</feature>
<feature type="transmembrane region" description="Helical" evidence="1">
    <location>
        <begin position="22"/>
        <end position="43"/>
    </location>
</feature>
<keyword evidence="3" id="KW-1185">Reference proteome</keyword>
<feature type="transmembrane region" description="Helical" evidence="1">
    <location>
        <begin position="287"/>
        <end position="308"/>
    </location>
</feature>
<accession>A0A328YTS4</accession>
<comment type="caution">
    <text evidence="2">The sequence shown here is derived from an EMBL/GenBank/DDBJ whole genome shotgun (WGS) entry which is preliminary data.</text>
</comment>